<feature type="region of interest" description="Disordered" evidence="2">
    <location>
        <begin position="101"/>
        <end position="121"/>
    </location>
</feature>
<protein>
    <recommendedName>
        <fullName evidence="5">Myosin tail domain-containing protein</fullName>
    </recommendedName>
</protein>
<organism evidence="3 4">
    <name type="scientific">Cerrena zonata</name>
    <dbReference type="NCBI Taxonomy" id="2478898"/>
    <lineage>
        <taxon>Eukaryota</taxon>
        <taxon>Fungi</taxon>
        <taxon>Dikarya</taxon>
        <taxon>Basidiomycota</taxon>
        <taxon>Agaricomycotina</taxon>
        <taxon>Agaricomycetes</taxon>
        <taxon>Polyporales</taxon>
        <taxon>Cerrenaceae</taxon>
        <taxon>Cerrena</taxon>
    </lineage>
</organism>
<proteinExistence type="predicted"/>
<dbReference type="Proteomes" id="UP001385951">
    <property type="component" value="Unassembled WGS sequence"/>
</dbReference>
<evidence type="ECO:0000256" key="1">
    <source>
        <dbReference type="SAM" id="Coils"/>
    </source>
</evidence>
<feature type="coiled-coil region" evidence="1">
    <location>
        <begin position="41"/>
        <end position="89"/>
    </location>
</feature>
<feature type="compositionally biased region" description="Basic residues" evidence="2">
    <location>
        <begin position="109"/>
        <end position="121"/>
    </location>
</feature>
<evidence type="ECO:0000313" key="4">
    <source>
        <dbReference type="Proteomes" id="UP001385951"/>
    </source>
</evidence>
<keyword evidence="4" id="KW-1185">Reference proteome</keyword>
<evidence type="ECO:0000256" key="2">
    <source>
        <dbReference type="SAM" id="MobiDB-lite"/>
    </source>
</evidence>
<comment type="caution">
    <text evidence="3">The sequence shown here is derived from an EMBL/GenBank/DDBJ whole genome shotgun (WGS) entry which is preliminary data.</text>
</comment>
<sequence length="121" mass="14454">MRRRLARKELKALKAEARSVSKFKEISYKLENKVVELTQSLQRRTQEKKEIEGKLAELEKQLEAMTSRYEEADSRAKNLQAQLNSSNESLIRKTSFFKLRRTSSGNWRRPSRRLQRRRNRS</sequence>
<dbReference type="AlphaFoldDB" id="A0AAW0GMC5"/>
<name>A0AAW0GMC5_9APHY</name>
<dbReference type="Gene3D" id="1.10.287.1490">
    <property type="match status" value="1"/>
</dbReference>
<accession>A0AAW0GMC5</accession>
<keyword evidence="1" id="KW-0175">Coiled coil</keyword>
<dbReference type="EMBL" id="JASBNA010000003">
    <property type="protein sequence ID" value="KAK7693062.1"/>
    <property type="molecule type" value="Genomic_DNA"/>
</dbReference>
<evidence type="ECO:0000313" key="3">
    <source>
        <dbReference type="EMBL" id="KAK7693062.1"/>
    </source>
</evidence>
<evidence type="ECO:0008006" key="5">
    <source>
        <dbReference type="Google" id="ProtNLM"/>
    </source>
</evidence>
<reference evidence="3 4" key="1">
    <citation type="submission" date="2022-09" db="EMBL/GenBank/DDBJ databases">
        <authorList>
            <person name="Palmer J.M."/>
        </authorList>
    </citation>
    <scope>NUCLEOTIDE SEQUENCE [LARGE SCALE GENOMIC DNA]</scope>
    <source>
        <strain evidence="3 4">DSM 7382</strain>
    </source>
</reference>
<gene>
    <name evidence="3" type="ORF">QCA50_002627</name>
</gene>